<dbReference type="HOGENOM" id="CLU_009164_0_0_9"/>
<dbReference type="Gene3D" id="3.30.110.120">
    <property type="match status" value="1"/>
</dbReference>
<evidence type="ECO:0000259" key="12">
    <source>
        <dbReference type="PROSITE" id="PS51160"/>
    </source>
</evidence>
<keyword evidence="15" id="KW-1185">Reference proteome</keyword>
<dbReference type="PANTHER" id="PTHR42959:SF1">
    <property type="entry name" value="CARBAMOYLTRANSFERASE HYPF"/>
    <property type="match status" value="1"/>
</dbReference>
<dbReference type="GO" id="GO:0016743">
    <property type="term" value="F:carboxyl- or carbamoyltransferase activity"/>
    <property type="evidence" value="ECO:0007669"/>
    <property type="project" value="UniProtKB-UniRule"/>
</dbReference>
<dbReference type="FunFam" id="3.30.420.40:FF:000124">
    <property type="entry name" value="Carbamoyltransferase HypF"/>
    <property type="match status" value="1"/>
</dbReference>
<dbReference type="OrthoDB" id="9808093at2"/>
<dbReference type="AlphaFoldDB" id="B8D1S1"/>
<comment type="pathway">
    <text evidence="1">Protein modification; [NiFe] hydrogenase maturation.</text>
</comment>
<comment type="catalytic activity">
    <reaction evidence="9">
        <text>C-terminal L-cysteinyl-[HypE protein] + carbamoyl phosphate + ATP + H2O = C-terminal S-carboxamide-L-cysteinyl-[HypE protein] + AMP + phosphate + diphosphate + H(+)</text>
        <dbReference type="Rhea" id="RHEA:55636"/>
        <dbReference type="Rhea" id="RHEA-COMP:14247"/>
        <dbReference type="Rhea" id="RHEA-COMP:14392"/>
        <dbReference type="ChEBI" id="CHEBI:15377"/>
        <dbReference type="ChEBI" id="CHEBI:15378"/>
        <dbReference type="ChEBI" id="CHEBI:30616"/>
        <dbReference type="ChEBI" id="CHEBI:33019"/>
        <dbReference type="ChEBI" id="CHEBI:43474"/>
        <dbReference type="ChEBI" id="CHEBI:58228"/>
        <dbReference type="ChEBI" id="CHEBI:76913"/>
        <dbReference type="ChEBI" id="CHEBI:139126"/>
        <dbReference type="ChEBI" id="CHEBI:456215"/>
    </reaction>
</comment>
<evidence type="ECO:0000256" key="4">
    <source>
        <dbReference type="ARBA" id="ARBA00022598"/>
    </source>
</evidence>
<evidence type="ECO:0000256" key="6">
    <source>
        <dbReference type="ARBA" id="ARBA00022771"/>
    </source>
</evidence>
<dbReference type="GO" id="GO:0008270">
    <property type="term" value="F:zinc ion binding"/>
    <property type="evidence" value="ECO:0007669"/>
    <property type="project" value="UniProtKB-KW"/>
</dbReference>
<evidence type="ECO:0000256" key="2">
    <source>
        <dbReference type="ARBA" id="ARBA00005614"/>
    </source>
</evidence>
<name>B8D1S1_HALOH</name>
<dbReference type="PROSITE" id="PS51160">
    <property type="entry name" value="ACYLPHOSPHATASE_3"/>
    <property type="match status" value="1"/>
</dbReference>
<dbReference type="Pfam" id="PF01300">
    <property type="entry name" value="Sua5_yciO_yrdC"/>
    <property type="match status" value="1"/>
</dbReference>
<dbReference type="InterPro" id="IPR017945">
    <property type="entry name" value="DHBP_synth_RibB-like_a/b_dom"/>
</dbReference>
<dbReference type="InterPro" id="IPR004421">
    <property type="entry name" value="Carbamoyltransferase_HypF"/>
</dbReference>
<dbReference type="RefSeq" id="WP_012635336.1">
    <property type="nucleotide sequence ID" value="NC_011899.1"/>
</dbReference>
<dbReference type="InterPro" id="IPR006070">
    <property type="entry name" value="Sua5-like_dom"/>
</dbReference>
<keyword evidence="11" id="KW-0378">Hydrolase</keyword>
<feature type="active site" evidence="11">
    <location>
        <position position="20"/>
    </location>
</feature>
<dbReference type="GO" id="GO:0003725">
    <property type="term" value="F:double-stranded RNA binding"/>
    <property type="evidence" value="ECO:0007669"/>
    <property type="project" value="InterPro"/>
</dbReference>
<dbReference type="EMBL" id="CP001098">
    <property type="protein sequence ID" value="ACL69148.1"/>
    <property type="molecule type" value="Genomic_DNA"/>
</dbReference>
<evidence type="ECO:0000256" key="10">
    <source>
        <dbReference type="PIRNR" id="PIRNR006256"/>
    </source>
</evidence>
<dbReference type="InterPro" id="IPR055128">
    <property type="entry name" value="HypF_C_2"/>
</dbReference>
<dbReference type="PANTHER" id="PTHR42959">
    <property type="entry name" value="CARBAMOYLTRANSFERASE"/>
    <property type="match status" value="1"/>
</dbReference>
<evidence type="ECO:0000259" key="13">
    <source>
        <dbReference type="PROSITE" id="PS51163"/>
    </source>
</evidence>
<dbReference type="InterPro" id="IPR001792">
    <property type="entry name" value="Acylphosphatase-like_dom"/>
</dbReference>
<dbReference type="InterPro" id="IPR041440">
    <property type="entry name" value="HypF_C"/>
</dbReference>
<dbReference type="InterPro" id="IPR036046">
    <property type="entry name" value="Acylphosphatase-like_dom_sf"/>
</dbReference>
<feature type="domain" description="YrdC-like" evidence="13">
    <location>
        <begin position="201"/>
        <end position="385"/>
    </location>
</feature>
<evidence type="ECO:0000256" key="5">
    <source>
        <dbReference type="ARBA" id="ARBA00022723"/>
    </source>
</evidence>
<gene>
    <name evidence="14" type="ordered locus">Hore_03890</name>
</gene>
<keyword evidence="4" id="KW-0436">Ligase</keyword>
<keyword evidence="6" id="KW-0863">Zinc-finger</keyword>
<sequence length="751" mass="84943">MKKRRLQLEIEGIVQGVGFRPFIYRLARENNLNGWVLNTSGGVLVEVEGNQKTLEMFIRQIDEESPPLAQITTIKSREVSVREDSSFVIKDSRKTYYTQVQLPPDIAICNDCLHDIMDPTNRRYRYPFTSCVNCGPRFKIIKSLPYDRPRTTMKKFKMCPECNTEYNNPLDRRFHAQPNACPLCGPQLWLKKMSGEKCLTRDPIGLTIDLLKKGNIIAIKGIGGFHLMCDATESDVIANLRTRKRRPDKPLALMMNKLTTVRKYCNVGSMEEEILTGIRRPIVLLDKKGEKLPRNIAPGIRYYGVMLPYTPLHYLLFDKGIEVLIATSGNVSGNPLEYQNGGVFENLKGIADYVLGHNREIYVPVDDSVVRVVGGKKRVIRRARGYVPQPLMVGGLDNGLALGGDQKNTFCFARNKYAFISQYLGDLGNIDNYNNFKLMIDHFKELYKIKPDFVVHDLHPDYQTTYYASFYGDKIGVQHHHAHIASCMAENNIDEKVIGLAFDGTGLGNDGNIWGGEFLICDFKDFKRGGHLNYMKMPGGDMAIKEPWRLAVSYLNRLRYDKADIINLLRIDEVEADIILKMLNKGFNCPETSSMGRLFDTVAALIGLRKRITYQAQAALELESIADNNTEEIYHVSIEEKGQKYVVNTDPMMGGIISDHKKGVKRSIISSKFHNTVIAFTLEMCRLIRHKYGINSVALSGGVFQNKLLLEMLCAGLKEQNFKVYSQAKIPCNDSGLSLGQLAIASNRRKD</sequence>
<keyword evidence="7" id="KW-0862">Zinc</keyword>
<dbReference type="InterPro" id="IPR011125">
    <property type="entry name" value="Znf_HypF"/>
</dbReference>
<dbReference type="Pfam" id="PF17788">
    <property type="entry name" value="HypF_C"/>
    <property type="match status" value="1"/>
</dbReference>
<evidence type="ECO:0000313" key="15">
    <source>
        <dbReference type="Proteomes" id="UP000000719"/>
    </source>
</evidence>
<reference evidence="14 15" key="1">
    <citation type="journal article" date="2009" name="PLoS ONE">
        <title>Genome analysis of the anaerobic thermohalophilic bacterium Halothermothrix orenii.</title>
        <authorList>
            <person name="Mavromatis K."/>
            <person name="Ivanova N."/>
            <person name="Anderson I."/>
            <person name="Lykidis A."/>
            <person name="Hooper S.D."/>
            <person name="Sun H."/>
            <person name="Kunin V."/>
            <person name="Lapidus A."/>
            <person name="Hugenholtz P."/>
            <person name="Patel B."/>
            <person name="Kyrpides N.C."/>
        </authorList>
    </citation>
    <scope>NUCLEOTIDE SEQUENCE [LARGE SCALE GENOMIC DNA]</scope>
    <source>
        <strain evidence="15">H 168 / OCM 544 / DSM 9562</strain>
    </source>
</reference>
<evidence type="ECO:0000256" key="9">
    <source>
        <dbReference type="ARBA" id="ARBA00048220"/>
    </source>
</evidence>
<organism evidence="14 15">
    <name type="scientific">Halothermothrix orenii (strain H 168 / OCM 544 / DSM 9562)</name>
    <dbReference type="NCBI Taxonomy" id="373903"/>
    <lineage>
        <taxon>Bacteria</taxon>
        <taxon>Bacillati</taxon>
        <taxon>Bacillota</taxon>
        <taxon>Clostridia</taxon>
        <taxon>Halanaerobiales</taxon>
        <taxon>Halothermotrichaceae</taxon>
        <taxon>Halothermothrix</taxon>
    </lineage>
</organism>
<dbReference type="Gene3D" id="3.30.420.40">
    <property type="match status" value="1"/>
</dbReference>
<dbReference type="SUPFAM" id="SSF54975">
    <property type="entry name" value="Acylphosphatase/BLUF domain-like"/>
    <property type="match status" value="1"/>
</dbReference>
<dbReference type="PROSITE" id="PS51163">
    <property type="entry name" value="YRDC"/>
    <property type="match status" value="1"/>
</dbReference>
<dbReference type="eggNOG" id="COG0068">
    <property type="taxonomic scope" value="Bacteria"/>
</dbReference>
<dbReference type="InterPro" id="IPR017968">
    <property type="entry name" value="Acylphosphatase_CS"/>
</dbReference>
<feature type="domain" description="Acylphosphatase-like" evidence="12">
    <location>
        <begin position="5"/>
        <end position="91"/>
    </location>
</feature>
<dbReference type="Gene3D" id="3.90.870.50">
    <property type="match status" value="1"/>
</dbReference>
<dbReference type="STRING" id="373903.Hore_03890"/>
<protein>
    <recommendedName>
        <fullName evidence="10">Carbamoyltransferase</fullName>
        <ecNumber evidence="10">6.2.-.-</ecNumber>
    </recommendedName>
</protein>
<proteinExistence type="inferred from homology"/>
<evidence type="ECO:0000256" key="11">
    <source>
        <dbReference type="PROSITE-ProRule" id="PRU00520"/>
    </source>
</evidence>
<keyword evidence="5" id="KW-0479">Metal-binding</keyword>
<dbReference type="Pfam" id="PF00708">
    <property type="entry name" value="Acylphosphatase"/>
    <property type="match status" value="1"/>
</dbReference>
<comment type="similarity">
    <text evidence="2">Belongs to the acylphosphatase family.</text>
</comment>
<dbReference type="UniPathway" id="UPA00335"/>
<evidence type="ECO:0000256" key="8">
    <source>
        <dbReference type="ARBA" id="ARBA00047645"/>
    </source>
</evidence>
<dbReference type="Proteomes" id="UP000000719">
    <property type="component" value="Chromosome"/>
</dbReference>
<dbReference type="Gene3D" id="3.30.420.360">
    <property type="match status" value="1"/>
</dbReference>
<evidence type="ECO:0000256" key="1">
    <source>
        <dbReference type="ARBA" id="ARBA00004711"/>
    </source>
</evidence>
<feature type="active site" evidence="11">
    <location>
        <position position="38"/>
    </location>
</feature>
<dbReference type="EC" id="6.2.-.-" evidence="10"/>
<comment type="catalytic activity">
    <reaction evidence="8 11">
        <text>an acyl phosphate + H2O = a carboxylate + phosphate + H(+)</text>
        <dbReference type="Rhea" id="RHEA:14965"/>
        <dbReference type="ChEBI" id="CHEBI:15377"/>
        <dbReference type="ChEBI" id="CHEBI:15378"/>
        <dbReference type="ChEBI" id="CHEBI:29067"/>
        <dbReference type="ChEBI" id="CHEBI:43474"/>
        <dbReference type="ChEBI" id="CHEBI:59918"/>
        <dbReference type="EC" id="3.6.1.7"/>
    </reaction>
</comment>
<evidence type="ECO:0000256" key="7">
    <source>
        <dbReference type="ARBA" id="ARBA00022833"/>
    </source>
</evidence>
<dbReference type="GO" id="GO:0016874">
    <property type="term" value="F:ligase activity"/>
    <property type="evidence" value="ECO:0007669"/>
    <property type="project" value="UniProtKB-UniRule"/>
</dbReference>
<dbReference type="KEGG" id="hor:Hore_03890"/>
<dbReference type="PROSITE" id="PS00150">
    <property type="entry name" value="ACYLPHOSPHATASE_1"/>
    <property type="match status" value="1"/>
</dbReference>
<dbReference type="InterPro" id="IPR051060">
    <property type="entry name" value="Carbamoyltrans_HypF-like"/>
</dbReference>
<dbReference type="NCBIfam" id="TIGR00143">
    <property type="entry name" value="hypF"/>
    <property type="match status" value="1"/>
</dbReference>
<comment type="similarity">
    <text evidence="3 10">Belongs to the carbamoyltransferase HypF family.</text>
</comment>
<dbReference type="GO" id="GO:0003998">
    <property type="term" value="F:acylphosphatase activity"/>
    <property type="evidence" value="ECO:0007669"/>
    <property type="project" value="UniProtKB-EC"/>
</dbReference>
<dbReference type="SUPFAM" id="SSF55821">
    <property type="entry name" value="YrdC/RibB"/>
    <property type="match status" value="1"/>
</dbReference>
<dbReference type="Pfam" id="PF22521">
    <property type="entry name" value="HypF_C_2"/>
    <property type="match status" value="1"/>
</dbReference>
<evidence type="ECO:0000256" key="3">
    <source>
        <dbReference type="ARBA" id="ARBA00008097"/>
    </source>
</evidence>
<dbReference type="Pfam" id="PF07503">
    <property type="entry name" value="zf-HYPF"/>
    <property type="match status" value="2"/>
</dbReference>
<evidence type="ECO:0000313" key="14">
    <source>
        <dbReference type="EMBL" id="ACL69148.1"/>
    </source>
</evidence>
<dbReference type="PIRSF" id="PIRSF006256">
    <property type="entry name" value="CMPcnvr_hdrg_mat"/>
    <property type="match status" value="1"/>
</dbReference>
<accession>B8D1S1</accession>
<dbReference type="GO" id="GO:0051604">
    <property type="term" value="P:protein maturation"/>
    <property type="evidence" value="ECO:0007669"/>
    <property type="project" value="TreeGrafter"/>
</dbReference>